<gene>
    <name evidence="2" type="ORF">MEDL_2686</name>
</gene>
<protein>
    <submittedName>
        <fullName evidence="2">Uncharacterized protein</fullName>
    </submittedName>
</protein>
<evidence type="ECO:0000313" key="2">
    <source>
        <dbReference type="EMBL" id="CAG2187202.1"/>
    </source>
</evidence>
<dbReference type="Proteomes" id="UP000683360">
    <property type="component" value="Unassembled WGS sequence"/>
</dbReference>
<comment type="caution">
    <text evidence="2">The sequence shown here is derived from an EMBL/GenBank/DDBJ whole genome shotgun (WGS) entry which is preliminary data.</text>
</comment>
<name>A0A8S3PZL7_MYTED</name>
<feature type="region of interest" description="Disordered" evidence="1">
    <location>
        <begin position="259"/>
        <end position="287"/>
    </location>
</feature>
<proteinExistence type="predicted"/>
<keyword evidence="3" id="KW-1185">Reference proteome</keyword>
<accession>A0A8S3PZL7</accession>
<evidence type="ECO:0000256" key="1">
    <source>
        <dbReference type="SAM" id="MobiDB-lite"/>
    </source>
</evidence>
<sequence>MEWAMTFLPALLRGKQADFFGKNARAGMLQLPFSKLKMDHFQEVSKIAFHVLCDHIVDNIDEYIGYLTNTHCCHSFEYDIACIDFRTEIEKLRQEGNWTSQAGDLLPLALSNWSGQPVKFFSSLTTRPITTITPSLMLMDANPIFLSYIMSENGSLPEHYDGCMKIGTAGSLTADDKEKSSLAQNDINHNQETNFSVSAILQTTNDSINRPACSHIESDIAVDVELEESLLEELFESQHNISNMEEDVSDFNCSLNQLEHTTPSKQTPKRGRRKGTPLKKKATYMTPPKKKLYRKRKAMRNGKRTNDNDVDYLELNILHKEEKLFQQEQSNQLIAPAASTNATSK</sequence>
<feature type="compositionally biased region" description="Basic residues" evidence="1">
    <location>
        <begin position="267"/>
        <end position="287"/>
    </location>
</feature>
<reference evidence="2" key="1">
    <citation type="submission" date="2021-03" db="EMBL/GenBank/DDBJ databases">
        <authorList>
            <person name="Bekaert M."/>
        </authorList>
    </citation>
    <scope>NUCLEOTIDE SEQUENCE</scope>
</reference>
<dbReference type="EMBL" id="CAJPWZ010000159">
    <property type="protein sequence ID" value="CAG2187202.1"/>
    <property type="molecule type" value="Genomic_DNA"/>
</dbReference>
<dbReference type="AlphaFoldDB" id="A0A8S3PZL7"/>
<organism evidence="2 3">
    <name type="scientific">Mytilus edulis</name>
    <name type="common">Blue mussel</name>
    <dbReference type="NCBI Taxonomy" id="6550"/>
    <lineage>
        <taxon>Eukaryota</taxon>
        <taxon>Metazoa</taxon>
        <taxon>Spiralia</taxon>
        <taxon>Lophotrochozoa</taxon>
        <taxon>Mollusca</taxon>
        <taxon>Bivalvia</taxon>
        <taxon>Autobranchia</taxon>
        <taxon>Pteriomorphia</taxon>
        <taxon>Mytilida</taxon>
        <taxon>Mytiloidea</taxon>
        <taxon>Mytilidae</taxon>
        <taxon>Mytilinae</taxon>
        <taxon>Mytilus</taxon>
    </lineage>
</organism>
<evidence type="ECO:0000313" key="3">
    <source>
        <dbReference type="Proteomes" id="UP000683360"/>
    </source>
</evidence>